<dbReference type="Gene3D" id="1.10.3120.10">
    <property type="entry name" value="Trigger factor, C-terminal domain"/>
    <property type="match status" value="1"/>
</dbReference>
<name>A0A8J5H082_ZINOF</name>
<organism evidence="1 2">
    <name type="scientific">Zingiber officinale</name>
    <name type="common">Ginger</name>
    <name type="synonym">Amomum zingiber</name>
    <dbReference type="NCBI Taxonomy" id="94328"/>
    <lineage>
        <taxon>Eukaryota</taxon>
        <taxon>Viridiplantae</taxon>
        <taxon>Streptophyta</taxon>
        <taxon>Embryophyta</taxon>
        <taxon>Tracheophyta</taxon>
        <taxon>Spermatophyta</taxon>
        <taxon>Magnoliopsida</taxon>
        <taxon>Liliopsida</taxon>
        <taxon>Zingiberales</taxon>
        <taxon>Zingiberaceae</taxon>
        <taxon>Zingiber</taxon>
    </lineage>
</organism>
<keyword evidence="2" id="KW-1185">Reference proteome</keyword>
<dbReference type="GO" id="GO:0006457">
    <property type="term" value="P:protein folding"/>
    <property type="evidence" value="ECO:0007669"/>
    <property type="project" value="InterPro"/>
</dbReference>
<sequence length="156" mass="17717">MRKDCNRYELLAQNNDGIILVGVVGPQHRQYLCVGACMLMNGLPYNINSTNLDDDPYALRIVVECKELFYRILPELDDSLVEKLLPGCSSLNQVREAILQRCKQVEQNAIEQATDNAILDHLRALARHRIRHRPHSRRHAVACTVLSAFSGRFPVP</sequence>
<gene>
    <name evidence="1" type="ORF">ZIOFF_024273</name>
</gene>
<dbReference type="EMBL" id="JACMSC010000007">
    <property type="protein sequence ID" value="KAG6513936.1"/>
    <property type="molecule type" value="Genomic_DNA"/>
</dbReference>
<dbReference type="AlphaFoldDB" id="A0A8J5H082"/>
<comment type="caution">
    <text evidence="1">The sequence shown here is derived from an EMBL/GenBank/DDBJ whole genome shotgun (WGS) entry which is preliminary data.</text>
</comment>
<dbReference type="InterPro" id="IPR037041">
    <property type="entry name" value="Trigger_fac_C_sf"/>
</dbReference>
<accession>A0A8J5H082</accession>
<protein>
    <submittedName>
        <fullName evidence="1">Uncharacterized protein</fullName>
    </submittedName>
</protein>
<dbReference type="GO" id="GO:0015031">
    <property type="term" value="P:protein transport"/>
    <property type="evidence" value="ECO:0007669"/>
    <property type="project" value="InterPro"/>
</dbReference>
<evidence type="ECO:0000313" key="1">
    <source>
        <dbReference type="EMBL" id="KAG6513936.1"/>
    </source>
</evidence>
<reference evidence="1 2" key="1">
    <citation type="submission" date="2020-08" db="EMBL/GenBank/DDBJ databases">
        <title>Plant Genome Project.</title>
        <authorList>
            <person name="Zhang R.-G."/>
        </authorList>
    </citation>
    <scope>NUCLEOTIDE SEQUENCE [LARGE SCALE GENOMIC DNA]</scope>
    <source>
        <tissue evidence="1">Rhizome</tissue>
    </source>
</reference>
<proteinExistence type="predicted"/>
<dbReference type="Proteomes" id="UP000734854">
    <property type="component" value="Unassembled WGS sequence"/>
</dbReference>
<evidence type="ECO:0000313" key="2">
    <source>
        <dbReference type="Proteomes" id="UP000734854"/>
    </source>
</evidence>